<dbReference type="SUPFAM" id="SSF57716">
    <property type="entry name" value="Glucocorticoid receptor-like (DNA-binding domain)"/>
    <property type="match status" value="1"/>
</dbReference>
<protein>
    <recommendedName>
        <fullName evidence="7">LIM zinc-binding domain-containing protein</fullName>
    </recommendedName>
</protein>
<reference evidence="8" key="1">
    <citation type="submission" date="2020-10" db="EMBL/GenBank/DDBJ databases">
        <title>Genome Sequence of Monilinia vaccinii-corymbosi Sheds Light on Mummy Berry Disease Infection of Blueberry and Mating Type.</title>
        <authorList>
            <person name="Yow A.G."/>
            <person name="Zhang Y."/>
            <person name="Bansal K."/>
            <person name="Eacker S.M."/>
            <person name="Sullivan S."/>
            <person name="Liachko I."/>
            <person name="Cubeta M.A."/>
            <person name="Rollins J.A."/>
            <person name="Ashrafi H."/>
        </authorList>
    </citation>
    <scope>NUCLEOTIDE SEQUENCE</scope>
    <source>
        <strain evidence="8">RL-1</strain>
    </source>
</reference>
<feature type="region of interest" description="Disordered" evidence="6">
    <location>
        <begin position="94"/>
        <end position="175"/>
    </location>
</feature>
<evidence type="ECO:0000256" key="3">
    <source>
        <dbReference type="ARBA" id="ARBA00022833"/>
    </source>
</evidence>
<feature type="region of interest" description="Disordered" evidence="6">
    <location>
        <begin position="380"/>
        <end position="445"/>
    </location>
</feature>
<dbReference type="Proteomes" id="UP000672032">
    <property type="component" value="Chromosome 3"/>
</dbReference>
<feature type="region of interest" description="Disordered" evidence="6">
    <location>
        <begin position="288"/>
        <end position="363"/>
    </location>
</feature>
<dbReference type="InterPro" id="IPR001781">
    <property type="entry name" value="Znf_LIM"/>
</dbReference>
<keyword evidence="3 5" id="KW-0862">Zinc</keyword>
<keyword evidence="9" id="KW-1185">Reference proteome</keyword>
<sequence length="723" mass="78668">MMADIIPSSAVLPTIKCSSCAMDIGIAVMGEHVCSGSVPAGRETTPPPESSIPLDKMRYYQQAFPDGSSLLKPGRMMPPIVDTSAANRSFFPQDQLTPASSASHSRSASPLTPHDRLRLPSEKSSRVNESSTNQRPLTPTQLTSNLDSAFPRFPTPQATGSPRLRNAYGAQSPRYEKPDPITYIPYAPGAKLPANLKIPTNAASLEKIESSAQGTLATTFQRASNPKEGQNHHRSFTVGLIGEPEKFDPTPSRVLRHSRSSTNISSVNFPMPPRRKGYGALEPSAWAGEDAPAHARPEAIRSQTFPRRQESMDVPTSRRNPSIPSNSHGPHLSKKSFSGPPPQGASLIRGRSGHKAGDLPPLPNINLEAEFGANNPYHSPSVSLPSIHSQHSSIHSQHSSVHSQHSSIHSHHSSISQGSQASSRSSPTSTSGSDYHKRQQSTSRISDLMSEITSSIASISTNELFPRSSDLEPVKEQEPCWPLSPAFESPGYATNTISRPPPAHRVPSPAPLKPHNCEPLSAPFNPQLRNRSAPILNSYQGSHIAPPFDHSKPLPDPHGPTTSKATGPTTSKGNCKACTLPIKGKSISSADGRLTGRYHKSCFVCTTCRASFLTSEFYVHDDAPYCEHHYHQLNNSLCHGCDRGIEGQYLESVKKQKFHPSCLNCADCNMNLRHDYFEMGAKIYCERDALRRAQEGKVNGDFGASFGGQTTKMQRRTTRLMMM</sequence>
<evidence type="ECO:0000256" key="5">
    <source>
        <dbReference type="PROSITE-ProRule" id="PRU00125"/>
    </source>
</evidence>
<feature type="region of interest" description="Disordered" evidence="6">
    <location>
        <begin position="242"/>
        <end position="276"/>
    </location>
</feature>
<name>A0A8A3PCY1_9HELO</name>
<dbReference type="GO" id="GO:0046872">
    <property type="term" value="F:metal ion binding"/>
    <property type="evidence" value="ECO:0007669"/>
    <property type="project" value="UniProtKB-KW"/>
</dbReference>
<feature type="compositionally biased region" description="Basic and acidic residues" evidence="6">
    <location>
        <begin position="113"/>
        <end position="126"/>
    </location>
</feature>
<evidence type="ECO:0000313" key="9">
    <source>
        <dbReference type="Proteomes" id="UP000672032"/>
    </source>
</evidence>
<dbReference type="GO" id="GO:0005634">
    <property type="term" value="C:nucleus"/>
    <property type="evidence" value="ECO:0007669"/>
    <property type="project" value="TreeGrafter"/>
</dbReference>
<dbReference type="GO" id="GO:0030695">
    <property type="term" value="F:GTPase regulator activity"/>
    <property type="evidence" value="ECO:0007669"/>
    <property type="project" value="UniProtKB-ARBA"/>
</dbReference>
<proteinExistence type="predicted"/>
<evidence type="ECO:0000313" key="8">
    <source>
        <dbReference type="EMBL" id="QSZ32948.1"/>
    </source>
</evidence>
<dbReference type="PROSITE" id="PS50023">
    <property type="entry name" value="LIM_DOMAIN_2"/>
    <property type="match status" value="2"/>
</dbReference>
<dbReference type="CDD" id="cd08368">
    <property type="entry name" value="LIM"/>
    <property type="match status" value="1"/>
</dbReference>
<gene>
    <name evidence="8" type="ORF">DSL72_002531</name>
</gene>
<dbReference type="OrthoDB" id="1112565at2759"/>
<feature type="compositionally biased region" description="Polar residues" evidence="6">
    <location>
        <begin position="560"/>
        <end position="571"/>
    </location>
</feature>
<feature type="compositionally biased region" description="Low complexity" evidence="6">
    <location>
        <begin position="99"/>
        <end position="109"/>
    </location>
</feature>
<dbReference type="SMART" id="SM00132">
    <property type="entry name" value="LIM"/>
    <property type="match status" value="2"/>
</dbReference>
<feature type="region of interest" description="Disordered" evidence="6">
    <location>
        <begin position="541"/>
        <end position="571"/>
    </location>
</feature>
<feature type="domain" description="LIM zinc-binding" evidence="7">
    <location>
        <begin position="637"/>
        <end position="695"/>
    </location>
</feature>
<dbReference type="PANTHER" id="PTHR24205:SF16">
    <property type="entry name" value="GH01042P-RELATED"/>
    <property type="match status" value="1"/>
</dbReference>
<dbReference type="Pfam" id="PF00412">
    <property type="entry name" value="LIM"/>
    <property type="match status" value="2"/>
</dbReference>
<evidence type="ECO:0000256" key="6">
    <source>
        <dbReference type="SAM" id="MobiDB-lite"/>
    </source>
</evidence>
<dbReference type="GO" id="GO:0003712">
    <property type="term" value="F:transcription coregulator activity"/>
    <property type="evidence" value="ECO:0007669"/>
    <property type="project" value="TreeGrafter"/>
</dbReference>
<feature type="domain" description="LIM zinc-binding" evidence="7">
    <location>
        <begin position="573"/>
        <end position="636"/>
    </location>
</feature>
<dbReference type="CDD" id="cd09397">
    <property type="entry name" value="LIM1_UF1"/>
    <property type="match status" value="1"/>
</dbReference>
<dbReference type="FunFam" id="2.10.110.10:FF:000105">
    <property type="entry name" value="Similar to LIM domain-containing protein"/>
    <property type="match status" value="1"/>
</dbReference>
<organism evidence="8 9">
    <name type="scientific">Monilinia vaccinii-corymbosi</name>
    <dbReference type="NCBI Taxonomy" id="61207"/>
    <lineage>
        <taxon>Eukaryota</taxon>
        <taxon>Fungi</taxon>
        <taxon>Dikarya</taxon>
        <taxon>Ascomycota</taxon>
        <taxon>Pezizomycotina</taxon>
        <taxon>Leotiomycetes</taxon>
        <taxon>Helotiales</taxon>
        <taxon>Sclerotiniaceae</taxon>
        <taxon>Monilinia</taxon>
    </lineage>
</organism>
<feature type="compositionally biased region" description="Low complexity" evidence="6">
    <location>
        <begin position="381"/>
        <end position="433"/>
    </location>
</feature>
<dbReference type="PANTHER" id="PTHR24205">
    <property type="entry name" value="FOUR AND A HALF LIM DOMAINS PROTEIN"/>
    <property type="match status" value="1"/>
</dbReference>
<keyword evidence="2" id="KW-0677">Repeat</keyword>
<dbReference type="Gene3D" id="2.10.110.10">
    <property type="entry name" value="Cysteine Rich Protein"/>
    <property type="match status" value="2"/>
</dbReference>
<dbReference type="EMBL" id="CP063407">
    <property type="protein sequence ID" value="QSZ32948.1"/>
    <property type="molecule type" value="Genomic_DNA"/>
</dbReference>
<feature type="compositionally biased region" description="Polar residues" evidence="6">
    <location>
        <begin position="127"/>
        <end position="147"/>
    </location>
</feature>
<evidence type="ECO:0000256" key="4">
    <source>
        <dbReference type="ARBA" id="ARBA00023038"/>
    </source>
</evidence>
<evidence type="ECO:0000256" key="2">
    <source>
        <dbReference type="ARBA" id="ARBA00022737"/>
    </source>
</evidence>
<accession>A0A8A3PCY1</accession>
<keyword evidence="1 5" id="KW-0479">Metal-binding</keyword>
<dbReference type="PROSITE" id="PS00478">
    <property type="entry name" value="LIM_DOMAIN_1"/>
    <property type="match status" value="1"/>
</dbReference>
<evidence type="ECO:0000256" key="1">
    <source>
        <dbReference type="ARBA" id="ARBA00022723"/>
    </source>
</evidence>
<keyword evidence="4 5" id="KW-0440">LIM domain</keyword>
<dbReference type="AlphaFoldDB" id="A0A8A3PCY1"/>
<evidence type="ECO:0000259" key="7">
    <source>
        <dbReference type="PROSITE" id="PS50023"/>
    </source>
</evidence>
<feature type="compositionally biased region" description="Polar residues" evidence="6">
    <location>
        <begin position="317"/>
        <end position="328"/>
    </location>
</feature>